<protein>
    <submittedName>
        <fullName evidence="1">Uncharacterized protein</fullName>
    </submittedName>
</protein>
<proteinExistence type="predicted"/>
<reference evidence="1" key="1">
    <citation type="submission" date="2021-01" db="EMBL/GenBank/DDBJ databases">
        <title>Complete genome sequence of Clostridiales bacterium R-7.</title>
        <authorList>
            <person name="Mahoney-Kurpe S.C."/>
            <person name="Palevich N."/>
            <person name="Koike S."/>
            <person name="Moon C.D."/>
            <person name="Attwood G.T."/>
        </authorList>
    </citation>
    <scope>NUCLEOTIDE SEQUENCE</scope>
    <source>
        <strain evidence="1">R-7</strain>
    </source>
</reference>
<dbReference type="EMBL" id="CP068393">
    <property type="protein sequence ID" value="QUC66301.1"/>
    <property type="molecule type" value="Genomic_DNA"/>
</dbReference>
<dbReference type="Proteomes" id="UP000682782">
    <property type="component" value="Chromosome"/>
</dbReference>
<gene>
    <name evidence="1" type="ORF">JYE49_10560</name>
</gene>
<evidence type="ECO:0000313" key="1">
    <source>
        <dbReference type="EMBL" id="QUC66301.1"/>
    </source>
</evidence>
<accession>A0AC61N440</accession>
<organism evidence="1 2">
    <name type="scientific">Aristaeella hokkaidonensis</name>
    <dbReference type="NCBI Taxonomy" id="3046382"/>
    <lineage>
        <taxon>Bacteria</taxon>
        <taxon>Bacillati</taxon>
        <taxon>Bacillota</taxon>
        <taxon>Clostridia</taxon>
        <taxon>Eubacteriales</taxon>
        <taxon>Aristaeellaceae</taxon>
        <taxon>Aristaeella</taxon>
    </lineage>
</organism>
<name>A0AC61N440_9FIRM</name>
<keyword evidence="2" id="KW-1185">Reference proteome</keyword>
<sequence length="61" mass="6564">MEKKTLDKLIMIVTLLLGIAGLTLILISVFVEDAPRSVMTAGMIAVALGTILNVVVRGRRK</sequence>
<evidence type="ECO:0000313" key="2">
    <source>
        <dbReference type="Proteomes" id="UP000682782"/>
    </source>
</evidence>